<comment type="caution">
    <text evidence="2">The sequence shown here is derived from an EMBL/GenBank/DDBJ whole genome shotgun (WGS) entry which is preliminary data.</text>
</comment>
<feature type="compositionally biased region" description="Basic and acidic residues" evidence="1">
    <location>
        <begin position="203"/>
        <end position="217"/>
    </location>
</feature>
<feature type="compositionally biased region" description="Basic residues" evidence="1">
    <location>
        <begin position="182"/>
        <end position="202"/>
    </location>
</feature>
<dbReference type="EMBL" id="JAHYIQ010000001">
    <property type="protein sequence ID" value="KAK1137655.1"/>
    <property type="molecule type" value="Genomic_DNA"/>
</dbReference>
<evidence type="ECO:0000313" key="3">
    <source>
        <dbReference type="Proteomes" id="UP001177670"/>
    </source>
</evidence>
<feature type="compositionally biased region" description="Basic and acidic residues" evidence="1">
    <location>
        <begin position="53"/>
        <end position="79"/>
    </location>
</feature>
<evidence type="ECO:0000313" key="2">
    <source>
        <dbReference type="EMBL" id="KAK1137655.1"/>
    </source>
</evidence>
<feature type="compositionally biased region" description="Basic residues" evidence="1">
    <location>
        <begin position="147"/>
        <end position="158"/>
    </location>
</feature>
<name>A0AA40GH15_9HYME</name>
<sequence>MHAKRPGENTALAKHAESSPNANDPDANPRISQVLAVKGGKSRAGVGVRRRQRGWESREREEENGERVKGQRPKVRMEIPARTAEKRRKLEGERRPMRPQSEHIRRWLIKQFAKRDKKRGTCERAPKVLTTAMPIGRCSCPGPRGNKQVRKQRDRARRGPFTDDRRCCVRVAQRGSDRVYIKRGGKKKREKKTRHRRKHFRREGKTDGAEAKKDKGGKMLLVEQWTGFLTRRAKKGKKKKSSKTWTKSEE</sequence>
<organism evidence="2 3">
    <name type="scientific">Melipona bicolor</name>
    <dbReference type="NCBI Taxonomy" id="60889"/>
    <lineage>
        <taxon>Eukaryota</taxon>
        <taxon>Metazoa</taxon>
        <taxon>Ecdysozoa</taxon>
        <taxon>Arthropoda</taxon>
        <taxon>Hexapoda</taxon>
        <taxon>Insecta</taxon>
        <taxon>Pterygota</taxon>
        <taxon>Neoptera</taxon>
        <taxon>Endopterygota</taxon>
        <taxon>Hymenoptera</taxon>
        <taxon>Apocrita</taxon>
        <taxon>Aculeata</taxon>
        <taxon>Apoidea</taxon>
        <taxon>Anthophila</taxon>
        <taxon>Apidae</taxon>
        <taxon>Melipona</taxon>
    </lineage>
</organism>
<feature type="region of interest" description="Disordered" evidence="1">
    <location>
        <begin position="182"/>
        <end position="218"/>
    </location>
</feature>
<feature type="region of interest" description="Disordered" evidence="1">
    <location>
        <begin position="1"/>
        <end position="104"/>
    </location>
</feature>
<gene>
    <name evidence="2" type="ORF">K0M31_002153</name>
</gene>
<proteinExistence type="predicted"/>
<dbReference type="AlphaFoldDB" id="A0AA40GH15"/>
<feature type="compositionally biased region" description="Basic residues" evidence="1">
    <location>
        <begin position="231"/>
        <end position="242"/>
    </location>
</feature>
<dbReference type="Proteomes" id="UP001177670">
    <property type="component" value="Unassembled WGS sequence"/>
</dbReference>
<keyword evidence="3" id="KW-1185">Reference proteome</keyword>
<feature type="compositionally biased region" description="Basic and acidic residues" evidence="1">
    <location>
        <begin position="88"/>
        <end position="104"/>
    </location>
</feature>
<feature type="region of interest" description="Disordered" evidence="1">
    <location>
        <begin position="231"/>
        <end position="250"/>
    </location>
</feature>
<reference evidence="2" key="1">
    <citation type="submission" date="2021-10" db="EMBL/GenBank/DDBJ databases">
        <title>Melipona bicolor Genome sequencing and assembly.</title>
        <authorList>
            <person name="Araujo N.S."/>
            <person name="Arias M.C."/>
        </authorList>
    </citation>
    <scope>NUCLEOTIDE SEQUENCE</scope>
    <source>
        <strain evidence="2">USP_2M_L1-L4_2017</strain>
        <tissue evidence="2">Whole body</tissue>
    </source>
</reference>
<evidence type="ECO:0000256" key="1">
    <source>
        <dbReference type="SAM" id="MobiDB-lite"/>
    </source>
</evidence>
<protein>
    <submittedName>
        <fullName evidence="2">Uncharacterized protein</fullName>
    </submittedName>
</protein>
<feature type="region of interest" description="Disordered" evidence="1">
    <location>
        <begin position="133"/>
        <end position="162"/>
    </location>
</feature>
<accession>A0AA40GH15</accession>